<comment type="similarity">
    <text evidence="2">Belongs to the purine-cytosine permease (2.A.39) family.</text>
</comment>
<feature type="transmembrane region" description="Helical" evidence="6">
    <location>
        <begin position="85"/>
        <end position="104"/>
    </location>
</feature>
<evidence type="ECO:0000256" key="4">
    <source>
        <dbReference type="ARBA" id="ARBA00022989"/>
    </source>
</evidence>
<evidence type="ECO:0000256" key="1">
    <source>
        <dbReference type="ARBA" id="ARBA00004141"/>
    </source>
</evidence>
<reference evidence="7 8" key="1">
    <citation type="journal article" date="2011" name="Proc. Natl. Acad. Sci. U.S.A.">
        <title>Genome and transcriptome analyses of the mountain pine beetle-fungal symbiont Grosmannia clavigera, a lodgepole pine pathogen.</title>
        <authorList>
            <person name="DiGuistini S."/>
            <person name="Wang Y."/>
            <person name="Liao N.Y."/>
            <person name="Taylor G."/>
            <person name="Tanguay P."/>
            <person name="Feau N."/>
            <person name="Henrissat B."/>
            <person name="Chan S.K."/>
            <person name="Hesse-Orce U."/>
            <person name="Alamouti S.M."/>
            <person name="Tsui C.K.M."/>
            <person name="Docking R.T."/>
            <person name="Levasseur A."/>
            <person name="Haridas S."/>
            <person name="Robertson G."/>
            <person name="Birol I."/>
            <person name="Holt R.A."/>
            <person name="Marra M.A."/>
            <person name="Hamelin R.C."/>
            <person name="Hirst M."/>
            <person name="Jones S.J.M."/>
            <person name="Bohlmann J."/>
            <person name="Breuil C."/>
        </authorList>
    </citation>
    <scope>NUCLEOTIDE SEQUENCE [LARGE SCALE GENOMIC DNA]</scope>
    <source>
        <strain evidence="8">kw1407 / UAMH 11150</strain>
    </source>
</reference>
<dbReference type="InParanoid" id="F0XEY4"/>
<keyword evidence="5 6" id="KW-0472">Membrane</keyword>
<feature type="transmembrane region" description="Helical" evidence="6">
    <location>
        <begin position="124"/>
        <end position="150"/>
    </location>
</feature>
<feature type="transmembrane region" description="Helical" evidence="6">
    <location>
        <begin position="308"/>
        <end position="331"/>
    </location>
</feature>
<dbReference type="AlphaFoldDB" id="F0XEY4"/>
<protein>
    <submittedName>
        <fullName evidence="7">Ncs1 allantoate transporter</fullName>
    </submittedName>
</protein>
<evidence type="ECO:0000256" key="3">
    <source>
        <dbReference type="ARBA" id="ARBA00022692"/>
    </source>
</evidence>
<feature type="transmembrane region" description="Helical" evidence="6">
    <location>
        <begin position="521"/>
        <end position="541"/>
    </location>
</feature>
<dbReference type="Gene3D" id="1.10.4160.10">
    <property type="entry name" value="Hydantoin permease"/>
    <property type="match status" value="1"/>
</dbReference>
<dbReference type="eggNOG" id="KOG2466">
    <property type="taxonomic scope" value="Eukaryota"/>
</dbReference>
<dbReference type="PANTHER" id="PTHR30618:SF0">
    <property type="entry name" value="PURINE-URACIL PERMEASE NCS1"/>
    <property type="match status" value="1"/>
</dbReference>
<proteinExistence type="inferred from homology"/>
<dbReference type="OrthoDB" id="5212378at2759"/>
<feature type="transmembrane region" description="Helical" evidence="6">
    <location>
        <begin position="468"/>
        <end position="487"/>
    </location>
</feature>
<sequence>MTFSAKPNMRKYLDAEYWRLDTAQASYATRHGWSNEDVDIVPPEKRTWRAFDYAWLWLADGANVGTMQQAGSVVAMGLSWREASVAIAIGNLMAGAVVGLNGILGSRCHVPMSIGSRASLGFYLSYFAVFSRFVLGLIYFGCVLSSPLLAADRLIARRTNPAFPSINTYIGASCMLIMLEAIWPSLKTYHNALPASQGVASNKMIAYFVFWILQFPLVMIHPRKLRYLFMVKSTLAVIAAFALLGWAVHRGGAGPVFSQKAKVHGAKKSWAYLAGINVVVSSRTTLALNISDLTRYGRKPSVTYWQSLYIPITYWVFSFIGIVVSSASQAIYGKLSWDPTTVIARWDSRAAAFFCAFAFGLATLGTNISTNSVAASNDLAFMVPRWINLRRGSFVVSLIGGWATAPWKIQKSATSLTTFLSGYAIVLAPILAIMICDYYIIRRGRIHVPMLYQNEGIYRYCNGFNWRALAALLVAVPVNLPGLIHAINSKVNVGNYLYFCESRDHTSDLCLPTDSGNKDKASWLTAMSMSGCIYTILSLAFPPKDTFVEVSAFEEGDTWNKAGKDDREAGNIEIPRCRDS</sequence>
<feature type="transmembrane region" description="Helical" evidence="6">
    <location>
        <begin position="351"/>
        <end position="368"/>
    </location>
</feature>
<evidence type="ECO:0000256" key="5">
    <source>
        <dbReference type="ARBA" id="ARBA00023136"/>
    </source>
</evidence>
<gene>
    <name evidence="7" type="ORF">CMQ_1213</name>
</gene>
<comment type="subcellular location">
    <subcellularLocation>
        <location evidence="1">Membrane</location>
        <topology evidence="1">Multi-pass membrane protein</topology>
    </subcellularLocation>
</comment>
<feature type="transmembrane region" description="Helical" evidence="6">
    <location>
        <begin position="162"/>
        <end position="184"/>
    </location>
</feature>
<dbReference type="InterPro" id="IPR045225">
    <property type="entry name" value="Uracil/uridine/allantoin_perm"/>
</dbReference>
<dbReference type="Pfam" id="PF02133">
    <property type="entry name" value="Transp_cyt_pur"/>
    <property type="match status" value="2"/>
</dbReference>
<feature type="transmembrane region" description="Helical" evidence="6">
    <location>
        <begin position="204"/>
        <end position="220"/>
    </location>
</feature>
<feature type="transmembrane region" description="Helical" evidence="6">
    <location>
        <begin position="269"/>
        <end position="288"/>
    </location>
</feature>
<dbReference type="GeneID" id="25974067"/>
<dbReference type="RefSeq" id="XP_014173767.1">
    <property type="nucleotide sequence ID" value="XM_014318292.1"/>
</dbReference>
<keyword evidence="4 6" id="KW-1133">Transmembrane helix</keyword>
<evidence type="ECO:0000313" key="7">
    <source>
        <dbReference type="EMBL" id="EFX04285.1"/>
    </source>
</evidence>
<name>F0XEY4_GROCL</name>
<feature type="transmembrane region" description="Helical" evidence="6">
    <location>
        <begin position="227"/>
        <end position="249"/>
    </location>
</feature>
<keyword evidence="3 6" id="KW-0812">Transmembrane</keyword>
<feature type="transmembrane region" description="Helical" evidence="6">
    <location>
        <begin position="389"/>
        <end position="407"/>
    </location>
</feature>
<dbReference type="InterPro" id="IPR001248">
    <property type="entry name" value="Pur-cyt_permease"/>
</dbReference>
<dbReference type="PANTHER" id="PTHR30618">
    <property type="entry name" value="NCS1 FAMILY PURINE/PYRIMIDINE TRANSPORTER"/>
    <property type="match status" value="1"/>
</dbReference>
<organism evidence="8">
    <name type="scientific">Grosmannia clavigera (strain kw1407 / UAMH 11150)</name>
    <name type="common">Blue stain fungus</name>
    <name type="synonym">Graphiocladiella clavigera</name>
    <dbReference type="NCBI Taxonomy" id="655863"/>
    <lineage>
        <taxon>Eukaryota</taxon>
        <taxon>Fungi</taxon>
        <taxon>Dikarya</taxon>
        <taxon>Ascomycota</taxon>
        <taxon>Pezizomycotina</taxon>
        <taxon>Sordariomycetes</taxon>
        <taxon>Sordariomycetidae</taxon>
        <taxon>Ophiostomatales</taxon>
        <taxon>Ophiostomataceae</taxon>
        <taxon>Leptographium</taxon>
    </lineage>
</organism>
<accession>F0XEY4</accession>
<evidence type="ECO:0000256" key="2">
    <source>
        <dbReference type="ARBA" id="ARBA00008974"/>
    </source>
</evidence>
<dbReference type="Proteomes" id="UP000007796">
    <property type="component" value="Unassembled WGS sequence"/>
</dbReference>
<dbReference type="GO" id="GO:0005886">
    <property type="term" value="C:plasma membrane"/>
    <property type="evidence" value="ECO:0007669"/>
    <property type="project" value="TreeGrafter"/>
</dbReference>
<evidence type="ECO:0000313" key="8">
    <source>
        <dbReference type="Proteomes" id="UP000007796"/>
    </source>
</evidence>
<dbReference type="GO" id="GO:0015205">
    <property type="term" value="F:nucleobase transmembrane transporter activity"/>
    <property type="evidence" value="ECO:0007669"/>
    <property type="project" value="TreeGrafter"/>
</dbReference>
<keyword evidence="8" id="KW-1185">Reference proteome</keyword>
<evidence type="ECO:0000256" key="6">
    <source>
        <dbReference type="SAM" id="Phobius"/>
    </source>
</evidence>
<feature type="transmembrane region" description="Helical" evidence="6">
    <location>
        <begin position="419"/>
        <end position="441"/>
    </location>
</feature>
<dbReference type="HOGENOM" id="CLU_021555_4_1_1"/>
<dbReference type="EMBL" id="GL629765">
    <property type="protein sequence ID" value="EFX04285.1"/>
    <property type="molecule type" value="Genomic_DNA"/>
</dbReference>